<organism evidence="3 4">
    <name type="scientific">Cirrhinus mrigala</name>
    <name type="common">Mrigala</name>
    <dbReference type="NCBI Taxonomy" id="683832"/>
    <lineage>
        <taxon>Eukaryota</taxon>
        <taxon>Metazoa</taxon>
        <taxon>Chordata</taxon>
        <taxon>Craniata</taxon>
        <taxon>Vertebrata</taxon>
        <taxon>Euteleostomi</taxon>
        <taxon>Actinopterygii</taxon>
        <taxon>Neopterygii</taxon>
        <taxon>Teleostei</taxon>
        <taxon>Ostariophysi</taxon>
        <taxon>Cypriniformes</taxon>
        <taxon>Cyprinidae</taxon>
        <taxon>Labeoninae</taxon>
        <taxon>Labeonini</taxon>
        <taxon>Cirrhinus</taxon>
    </lineage>
</organism>
<keyword evidence="2" id="KW-0472">Membrane</keyword>
<comment type="caution">
    <text evidence="3">The sequence shown here is derived from an EMBL/GenBank/DDBJ whole genome shotgun (WGS) entry which is preliminary data.</text>
</comment>
<keyword evidence="2" id="KW-1133">Transmembrane helix</keyword>
<keyword evidence="2" id="KW-0812">Transmembrane</keyword>
<feature type="transmembrane region" description="Helical" evidence="2">
    <location>
        <begin position="40"/>
        <end position="59"/>
    </location>
</feature>
<protein>
    <submittedName>
        <fullName evidence="3">Uncharacterized protein</fullName>
    </submittedName>
</protein>
<evidence type="ECO:0000256" key="1">
    <source>
        <dbReference type="SAM" id="MobiDB-lite"/>
    </source>
</evidence>
<sequence length="61" mass="7074">YFTNRLKDPQTNREHNQTANVTKETEGDSRNVLESKFNNVMTLCAMVPLLIFTCLNSFIHQ</sequence>
<reference evidence="3 4" key="1">
    <citation type="submission" date="2024-05" db="EMBL/GenBank/DDBJ databases">
        <title>Genome sequencing and assembly of Indian major carp, Cirrhinus mrigala (Hamilton, 1822).</title>
        <authorList>
            <person name="Mohindra V."/>
            <person name="Chowdhury L.M."/>
            <person name="Lal K."/>
            <person name="Jena J.K."/>
        </authorList>
    </citation>
    <scope>NUCLEOTIDE SEQUENCE [LARGE SCALE GENOMIC DNA]</scope>
    <source>
        <strain evidence="3">CM1030</strain>
        <tissue evidence="3">Blood</tissue>
    </source>
</reference>
<name>A0ABD0PX38_CIRMR</name>
<dbReference type="Proteomes" id="UP001529510">
    <property type="component" value="Unassembled WGS sequence"/>
</dbReference>
<evidence type="ECO:0000313" key="3">
    <source>
        <dbReference type="EMBL" id="KAL0178598.1"/>
    </source>
</evidence>
<dbReference type="AlphaFoldDB" id="A0ABD0PX38"/>
<feature type="region of interest" description="Disordered" evidence="1">
    <location>
        <begin position="1"/>
        <end position="28"/>
    </location>
</feature>
<proteinExistence type="predicted"/>
<evidence type="ECO:0000256" key="2">
    <source>
        <dbReference type="SAM" id="Phobius"/>
    </source>
</evidence>
<feature type="non-terminal residue" evidence="3">
    <location>
        <position position="1"/>
    </location>
</feature>
<accession>A0ABD0PX38</accession>
<evidence type="ECO:0000313" key="4">
    <source>
        <dbReference type="Proteomes" id="UP001529510"/>
    </source>
</evidence>
<feature type="non-terminal residue" evidence="3">
    <location>
        <position position="61"/>
    </location>
</feature>
<feature type="compositionally biased region" description="Basic and acidic residues" evidence="1">
    <location>
        <begin position="1"/>
        <end position="16"/>
    </location>
</feature>
<gene>
    <name evidence="3" type="ORF">M9458_027492</name>
</gene>
<keyword evidence="4" id="KW-1185">Reference proteome</keyword>
<dbReference type="EMBL" id="JAMKFB020000013">
    <property type="protein sequence ID" value="KAL0178598.1"/>
    <property type="molecule type" value="Genomic_DNA"/>
</dbReference>